<sequence length="194" mass="21594">MLLSPKPPSRLRPVSQALHREHVASELFSPEPRVIELPSRYDHARVLHRYAPHDLEFLLLAFPVFPGTHSRYLFLLCLLIQDARPIFSVELGYTSYFLIGHPKSANVTARHHCPPFPRASPAARRPPYLPPAAPMHNDAVLVKYFPKLFQNLKQRIAALPQSLPVGEADGSLAHYLGALEVDPDKGAVYSANGG</sequence>
<name>A0AAD6V048_9AGAR</name>
<comment type="caution">
    <text evidence="1">The sequence shown here is derived from an EMBL/GenBank/DDBJ whole genome shotgun (WGS) entry which is preliminary data.</text>
</comment>
<dbReference type="EMBL" id="JARJCW010000084">
    <property type="protein sequence ID" value="KAJ7196422.1"/>
    <property type="molecule type" value="Genomic_DNA"/>
</dbReference>
<reference evidence="1" key="1">
    <citation type="submission" date="2023-03" db="EMBL/GenBank/DDBJ databases">
        <title>Massive genome expansion in bonnet fungi (Mycena s.s.) driven by repeated elements and novel gene families across ecological guilds.</title>
        <authorList>
            <consortium name="Lawrence Berkeley National Laboratory"/>
            <person name="Harder C.B."/>
            <person name="Miyauchi S."/>
            <person name="Viragh M."/>
            <person name="Kuo A."/>
            <person name="Thoen E."/>
            <person name="Andreopoulos B."/>
            <person name="Lu D."/>
            <person name="Skrede I."/>
            <person name="Drula E."/>
            <person name="Henrissat B."/>
            <person name="Morin E."/>
            <person name="Kohler A."/>
            <person name="Barry K."/>
            <person name="LaButti K."/>
            <person name="Morin E."/>
            <person name="Salamov A."/>
            <person name="Lipzen A."/>
            <person name="Mereny Z."/>
            <person name="Hegedus B."/>
            <person name="Baldrian P."/>
            <person name="Stursova M."/>
            <person name="Weitz H."/>
            <person name="Taylor A."/>
            <person name="Grigoriev I.V."/>
            <person name="Nagy L.G."/>
            <person name="Martin F."/>
            <person name="Kauserud H."/>
        </authorList>
    </citation>
    <scope>NUCLEOTIDE SEQUENCE</scope>
    <source>
        <strain evidence="1">9144</strain>
    </source>
</reference>
<dbReference type="AlphaFoldDB" id="A0AAD6V048"/>
<accession>A0AAD6V048</accession>
<dbReference type="Proteomes" id="UP001219525">
    <property type="component" value="Unassembled WGS sequence"/>
</dbReference>
<organism evidence="1 2">
    <name type="scientific">Mycena pura</name>
    <dbReference type="NCBI Taxonomy" id="153505"/>
    <lineage>
        <taxon>Eukaryota</taxon>
        <taxon>Fungi</taxon>
        <taxon>Dikarya</taxon>
        <taxon>Basidiomycota</taxon>
        <taxon>Agaricomycotina</taxon>
        <taxon>Agaricomycetes</taxon>
        <taxon>Agaricomycetidae</taxon>
        <taxon>Agaricales</taxon>
        <taxon>Marasmiineae</taxon>
        <taxon>Mycenaceae</taxon>
        <taxon>Mycena</taxon>
    </lineage>
</organism>
<evidence type="ECO:0000313" key="1">
    <source>
        <dbReference type="EMBL" id="KAJ7196422.1"/>
    </source>
</evidence>
<keyword evidence="2" id="KW-1185">Reference proteome</keyword>
<gene>
    <name evidence="1" type="ORF">GGX14DRAFT_574992</name>
</gene>
<protein>
    <submittedName>
        <fullName evidence="1">Uncharacterized protein</fullName>
    </submittedName>
</protein>
<evidence type="ECO:0000313" key="2">
    <source>
        <dbReference type="Proteomes" id="UP001219525"/>
    </source>
</evidence>
<proteinExistence type="predicted"/>